<evidence type="ECO:0000313" key="2">
    <source>
        <dbReference type="EnsemblProtists" id="EOD18078"/>
    </source>
</evidence>
<reference evidence="3" key="1">
    <citation type="journal article" date="2013" name="Nature">
        <title>Pan genome of the phytoplankton Emiliania underpins its global distribution.</title>
        <authorList>
            <person name="Read B.A."/>
            <person name="Kegel J."/>
            <person name="Klute M.J."/>
            <person name="Kuo A."/>
            <person name="Lefebvre S.C."/>
            <person name="Maumus F."/>
            <person name="Mayer C."/>
            <person name="Miller J."/>
            <person name="Monier A."/>
            <person name="Salamov A."/>
            <person name="Young J."/>
            <person name="Aguilar M."/>
            <person name="Claverie J.M."/>
            <person name="Frickenhaus S."/>
            <person name="Gonzalez K."/>
            <person name="Herman E.K."/>
            <person name="Lin Y.C."/>
            <person name="Napier J."/>
            <person name="Ogata H."/>
            <person name="Sarno A.F."/>
            <person name="Shmutz J."/>
            <person name="Schroeder D."/>
            <person name="de Vargas C."/>
            <person name="Verret F."/>
            <person name="von Dassow P."/>
            <person name="Valentin K."/>
            <person name="Van de Peer Y."/>
            <person name="Wheeler G."/>
            <person name="Dacks J.B."/>
            <person name="Delwiche C.F."/>
            <person name="Dyhrman S.T."/>
            <person name="Glockner G."/>
            <person name="John U."/>
            <person name="Richards T."/>
            <person name="Worden A.Z."/>
            <person name="Zhang X."/>
            <person name="Grigoriev I.V."/>
            <person name="Allen A.E."/>
            <person name="Bidle K."/>
            <person name="Borodovsky M."/>
            <person name="Bowler C."/>
            <person name="Brownlee C."/>
            <person name="Cock J.M."/>
            <person name="Elias M."/>
            <person name="Gladyshev V.N."/>
            <person name="Groth M."/>
            <person name="Guda C."/>
            <person name="Hadaegh A."/>
            <person name="Iglesias-Rodriguez M.D."/>
            <person name="Jenkins J."/>
            <person name="Jones B.M."/>
            <person name="Lawson T."/>
            <person name="Leese F."/>
            <person name="Lindquist E."/>
            <person name="Lobanov A."/>
            <person name="Lomsadze A."/>
            <person name="Malik S.B."/>
            <person name="Marsh M.E."/>
            <person name="Mackinder L."/>
            <person name="Mock T."/>
            <person name="Mueller-Roeber B."/>
            <person name="Pagarete A."/>
            <person name="Parker M."/>
            <person name="Probert I."/>
            <person name="Quesneville H."/>
            <person name="Raines C."/>
            <person name="Rensing S.A."/>
            <person name="Riano-Pachon D.M."/>
            <person name="Richier S."/>
            <person name="Rokitta S."/>
            <person name="Shiraiwa Y."/>
            <person name="Soanes D.M."/>
            <person name="van der Giezen M."/>
            <person name="Wahlund T.M."/>
            <person name="Williams B."/>
            <person name="Wilson W."/>
            <person name="Wolfe G."/>
            <person name="Wurch L.L."/>
        </authorList>
    </citation>
    <scope>NUCLEOTIDE SEQUENCE</scope>
</reference>
<dbReference type="GeneID" id="19046079"/>
<dbReference type="PaxDb" id="2903-EOD18078"/>
<name>A0A0D3J3J3_EMIH1</name>
<organism evidence="2 3">
    <name type="scientific">Emiliania huxleyi (strain CCMP1516)</name>
    <dbReference type="NCBI Taxonomy" id="280463"/>
    <lineage>
        <taxon>Eukaryota</taxon>
        <taxon>Haptista</taxon>
        <taxon>Haptophyta</taxon>
        <taxon>Prymnesiophyceae</taxon>
        <taxon>Isochrysidales</taxon>
        <taxon>Noelaerhabdaceae</taxon>
        <taxon>Emiliania</taxon>
    </lineage>
</organism>
<accession>A0A0D3J3J3</accession>
<dbReference type="KEGG" id="ehx:EMIHUDRAFT_432266"/>
<dbReference type="RefSeq" id="XP_005770507.1">
    <property type="nucleotide sequence ID" value="XM_005770450.1"/>
</dbReference>
<keyword evidence="3" id="KW-1185">Reference proteome</keyword>
<proteinExistence type="predicted"/>
<reference evidence="2" key="2">
    <citation type="submission" date="2024-10" db="UniProtKB">
        <authorList>
            <consortium name="EnsemblProtists"/>
        </authorList>
    </citation>
    <scope>IDENTIFICATION</scope>
</reference>
<dbReference type="AlphaFoldDB" id="A0A0D3J3J3"/>
<dbReference type="HOGENOM" id="CLU_1375408_0_0_1"/>
<dbReference type="Proteomes" id="UP000013827">
    <property type="component" value="Unassembled WGS sequence"/>
</dbReference>
<evidence type="ECO:0000313" key="3">
    <source>
        <dbReference type="Proteomes" id="UP000013827"/>
    </source>
</evidence>
<dbReference type="EnsemblProtists" id="EOD18078">
    <property type="protein sequence ID" value="EOD18078"/>
    <property type="gene ID" value="EMIHUDRAFT_432266"/>
</dbReference>
<feature type="compositionally biased region" description="Basic residues" evidence="1">
    <location>
        <begin position="21"/>
        <end position="30"/>
    </location>
</feature>
<feature type="region of interest" description="Disordered" evidence="1">
    <location>
        <begin position="1"/>
        <end position="54"/>
    </location>
</feature>
<protein>
    <submittedName>
        <fullName evidence="2">Uncharacterized protein</fullName>
    </submittedName>
</protein>
<sequence length="199" mass="21769">ESVQRYARRAERTGSPDLAPRRRHKWHDSKRRGDPPRALGRPPPPTRAPDRRRVGGAALAADGAGRGAAPLGPPAVPRLLGGAVPALLPPHLRVSHQIPGDHLVHDPQGRASLDAPRAVAGGLGVHGPRLPVGRLGRDAPLRRRHVCDWNLDNLHLSARRRALVRRGAPARRRRLHGRPRGAFLRRRAALPADRPPHCR</sequence>
<evidence type="ECO:0000256" key="1">
    <source>
        <dbReference type="SAM" id="MobiDB-lite"/>
    </source>
</evidence>